<sequence>MVLQKRMDYGFNGYEVPHTPRAARSPRKSAFKKKSENNQISSFDLLAAVAGKLLLEGGGNSSSSSNNASGNNEDHSAVKKEAEPVYVNDRMMGEETNSDHHHDNNPEKRFFVSEILPKAHEIQSLNRSPSDFHIGSTSVVTSDCSDKFEAQELAYEETKIDYRSETNHKKPMLGRLNCEPKLSRSVLAKDEHHICNGFRKQSPQNRSVCSDDIDLHGKENDDDENFAARYATKSFRSTLRIGDRRIRKVLASKYCKVPPKTKDTTVTNSDLDLNPSYYSKKHSLRSLRSERNYPIKKRRYFDGYTAPQSEETVKNEGLSGSPRKASAFQPSITCQKQPAFQSRESHGHVKLGIKSFRVPELFIEIPETATVGSLKRTVLEAVTTILGGGLRIGVLVHGKKVRDDSKMLLQTGISLDTLSDTLGFCLEPNPPQSTKPPSPEDSDHFVRPCNVPHTLTRRLPSPGKHAKPSNSVESDLDSKPSAPNRAKPVYSRALIPVAPLHAQAVTVVPPRKPKRSEVAQRRIRRPFSVAEVEALVQAVERLGTGRWRDVKLRAFDNAKHRTYVDLKDKWKTLVHTARISPQQRRGEPVPQELLDRVLTAHAYWSQQQGKHQLLDGEGPQMLETSLGL</sequence>
<dbReference type="SMART" id="SM00717">
    <property type="entry name" value="SANT"/>
    <property type="match status" value="1"/>
</dbReference>
<dbReference type="SUPFAM" id="SSF46689">
    <property type="entry name" value="Homeodomain-like"/>
    <property type="match status" value="1"/>
</dbReference>
<dbReference type="PROSITE" id="PS50090">
    <property type="entry name" value="MYB_LIKE"/>
    <property type="match status" value="1"/>
</dbReference>
<feature type="region of interest" description="Disordered" evidence="4">
    <location>
        <begin position="426"/>
        <end position="486"/>
    </location>
</feature>
<evidence type="ECO:0000259" key="5">
    <source>
        <dbReference type="PROSITE" id="PS50090"/>
    </source>
</evidence>
<evidence type="ECO:0000256" key="1">
    <source>
        <dbReference type="ARBA" id="ARBA00004123"/>
    </source>
</evidence>
<dbReference type="GO" id="GO:0005634">
    <property type="term" value="C:nucleus"/>
    <property type="evidence" value="ECO:0007669"/>
    <property type="project" value="UniProtKB-SubCell"/>
</dbReference>
<comment type="caution">
    <text evidence="7">The sequence shown here is derived from an EMBL/GenBank/DDBJ whole genome shotgun (WGS) entry which is preliminary data.</text>
</comment>
<name>A0A565AMQ8_9BRAS</name>
<evidence type="ECO:0000256" key="3">
    <source>
        <dbReference type="ARBA" id="ARBA00023242"/>
    </source>
</evidence>
<dbReference type="AlphaFoldDB" id="A0A565AMQ8"/>
<feature type="region of interest" description="Disordered" evidence="4">
    <location>
        <begin position="58"/>
        <end position="81"/>
    </location>
</feature>
<feature type="compositionally biased region" description="Low complexity" evidence="4">
    <location>
        <begin position="61"/>
        <end position="71"/>
    </location>
</feature>
<evidence type="ECO:0000313" key="8">
    <source>
        <dbReference type="Proteomes" id="UP000489600"/>
    </source>
</evidence>
<feature type="region of interest" description="Disordered" evidence="4">
    <location>
        <begin position="306"/>
        <end position="328"/>
    </location>
</feature>
<feature type="domain" description="HTH myb-type" evidence="6">
    <location>
        <begin position="519"/>
        <end position="578"/>
    </location>
</feature>
<accession>A0A565AMQ8</accession>
<dbReference type="PANTHER" id="PTHR21717:SF70">
    <property type="entry name" value="TELOMERE REPEAT-BINDING PROTEIN 2-RELATED"/>
    <property type="match status" value="1"/>
</dbReference>
<dbReference type="InterPro" id="IPR009057">
    <property type="entry name" value="Homeodomain-like_sf"/>
</dbReference>
<organism evidence="7 8">
    <name type="scientific">Arabis nemorensis</name>
    <dbReference type="NCBI Taxonomy" id="586526"/>
    <lineage>
        <taxon>Eukaryota</taxon>
        <taxon>Viridiplantae</taxon>
        <taxon>Streptophyta</taxon>
        <taxon>Embryophyta</taxon>
        <taxon>Tracheophyta</taxon>
        <taxon>Spermatophyta</taxon>
        <taxon>Magnoliopsida</taxon>
        <taxon>eudicotyledons</taxon>
        <taxon>Gunneridae</taxon>
        <taxon>Pentapetalae</taxon>
        <taxon>rosids</taxon>
        <taxon>malvids</taxon>
        <taxon>Brassicales</taxon>
        <taxon>Brassicaceae</taxon>
        <taxon>Arabideae</taxon>
        <taxon>Arabis</taxon>
    </lineage>
</organism>
<dbReference type="InterPro" id="IPR017930">
    <property type="entry name" value="Myb_dom"/>
</dbReference>
<dbReference type="InterPro" id="IPR001005">
    <property type="entry name" value="SANT/Myb"/>
</dbReference>
<dbReference type="PANTHER" id="PTHR21717">
    <property type="entry name" value="TELOMERIC REPEAT BINDING PROTEIN"/>
    <property type="match status" value="1"/>
</dbReference>
<keyword evidence="8" id="KW-1185">Reference proteome</keyword>
<evidence type="ECO:0000313" key="7">
    <source>
        <dbReference type="EMBL" id="VVA90319.1"/>
    </source>
</evidence>
<dbReference type="Gene3D" id="1.10.246.220">
    <property type="match status" value="1"/>
</dbReference>
<dbReference type="GO" id="GO:0042162">
    <property type="term" value="F:telomeric DNA binding"/>
    <property type="evidence" value="ECO:0007669"/>
    <property type="project" value="UniProtKB-ARBA"/>
</dbReference>
<evidence type="ECO:0000256" key="2">
    <source>
        <dbReference type="ARBA" id="ARBA00023125"/>
    </source>
</evidence>
<dbReference type="CDD" id="cd11660">
    <property type="entry name" value="SANT_TRF"/>
    <property type="match status" value="1"/>
</dbReference>
<reference evidence="7" key="1">
    <citation type="submission" date="2019-07" db="EMBL/GenBank/DDBJ databases">
        <authorList>
            <person name="Dittberner H."/>
        </authorList>
    </citation>
    <scope>NUCLEOTIDE SEQUENCE [LARGE SCALE GENOMIC DNA]</scope>
</reference>
<keyword evidence="3" id="KW-0539">Nucleus</keyword>
<dbReference type="PROSITE" id="PS51294">
    <property type="entry name" value="HTH_MYB"/>
    <property type="match status" value="1"/>
</dbReference>
<feature type="domain" description="Myb-like" evidence="5">
    <location>
        <begin position="519"/>
        <end position="574"/>
    </location>
</feature>
<protein>
    <submittedName>
        <fullName evidence="7">Uncharacterized protein</fullName>
    </submittedName>
</protein>
<feature type="region of interest" description="Disordered" evidence="4">
    <location>
        <begin position="9"/>
        <end position="36"/>
    </location>
</feature>
<dbReference type="EMBL" id="CABITT030000001">
    <property type="protein sequence ID" value="VVA90319.1"/>
    <property type="molecule type" value="Genomic_DNA"/>
</dbReference>
<dbReference type="InterPro" id="IPR031105">
    <property type="entry name" value="TRP_plant"/>
</dbReference>
<gene>
    <name evidence="7" type="ORF">ANE_LOCUS764</name>
</gene>
<keyword evidence="2" id="KW-0238">DNA-binding</keyword>
<proteinExistence type="predicted"/>
<evidence type="ECO:0000259" key="6">
    <source>
        <dbReference type="PROSITE" id="PS51294"/>
    </source>
</evidence>
<feature type="compositionally biased region" description="Pro residues" evidence="4">
    <location>
        <begin position="428"/>
        <end position="439"/>
    </location>
</feature>
<dbReference type="OrthoDB" id="2020981at2759"/>
<evidence type="ECO:0000256" key="4">
    <source>
        <dbReference type="SAM" id="MobiDB-lite"/>
    </source>
</evidence>
<feature type="compositionally biased region" description="Basic and acidic residues" evidence="4">
    <location>
        <begin position="72"/>
        <end position="81"/>
    </location>
</feature>
<dbReference type="InterPro" id="IPR057625">
    <property type="entry name" value="TPR1-6-like_ubiquitin"/>
</dbReference>
<dbReference type="Proteomes" id="UP000489600">
    <property type="component" value="Unassembled WGS sequence"/>
</dbReference>
<comment type="subcellular location">
    <subcellularLocation>
        <location evidence="1">Nucleus</location>
    </subcellularLocation>
</comment>
<dbReference type="Pfam" id="PF23603">
    <property type="entry name" value="Ubiquitin_TPR1"/>
    <property type="match status" value="1"/>
</dbReference>